<feature type="transmembrane region" description="Helical" evidence="10">
    <location>
        <begin position="270"/>
        <end position="290"/>
    </location>
</feature>
<feature type="transmembrane region" description="Helical" evidence="10">
    <location>
        <begin position="310"/>
        <end position="333"/>
    </location>
</feature>
<evidence type="ECO:0000313" key="14">
    <source>
        <dbReference type="Proteomes" id="UP000597459"/>
    </source>
</evidence>
<evidence type="ECO:0000256" key="11">
    <source>
        <dbReference type="SAM" id="MobiDB-lite"/>
    </source>
</evidence>
<comment type="caution">
    <text evidence="10">Lacks conserved residue(s) required for the propagation of feature annotation.</text>
</comment>
<feature type="transmembrane region" description="Helical" evidence="10">
    <location>
        <begin position="31"/>
        <end position="48"/>
    </location>
</feature>
<dbReference type="InterPro" id="IPR004705">
    <property type="entry name" value="Cation/H_exchanger_CPA1_bac"/>
</dbReference>
<dbReference type="GO" id="GO:0015385">
    <property type="term" value="F:sodium:proton antiporter activity"/>
    <property type="evidence" value="ECO:0007669"/>
    <property type="project" value="InterPro"/>
</dbReference>
<feature type="transmembrane region" description="Helical" evidence="10">
    <location>
        <begin position="181"/>
        <end position="203"/>
    </location>
</feature>
<dbReference type="PANTHER" id="PTHR10110">
    <property type="entry name" value="SODIUM/HYDROGEN EXCHANGER"/>
    <property type="match status" value="1"/>
</dbReference>
<feature type="transmembrane region" description="Helical" evidence="10">
    <location>
        <begin position="6"/>
        <end position="24"/>
    </location>
</feature>
<keyword evidence="4 10" id="KW-0812">Transmembrane</keyword>
<keyword evidence="10" id="KW-0997">Cell inner membrane</keyword>
<evidence type="ECO:0000256" key="10">
    <source>
        <dbReference type="RuleBase" id="RU366002"/>
    </source>
</evidence>
<evidence type="ECO:0000256" key="5">
    <source>
        <dbReference type="ARBA" id="ARBA00022989"/>
    </source>
</evidence>
<sequence>MYPTLIAMTLLTMTALSAIVGRVLPRIVPLPLIQIAAGMIASLLGFHLPLSSELFLLLLIPPLLFMDAYSIPLREFGELRTIILSLAIGLVVFSTIGGGYAAHWIMPAITPAAGMALAGALSPTDAVSVGSILATSQAPARIVQILTGEALLNDASGLVCFRVAVAAATTGLFSLKAASSNFVYVAVGGLIVGITLGWLFAQIELRFIRRGYDDAPSHILMSLMMPYLIYLAAEEIECSGILAAVAGGITIRISGVMSETRIETRLRASMTWEEVGFTLNGLVFVVLGLQLPQQIGEAVDIVKSEGLSPWLLLLTILGLQAALCVLRAVWITANATILHFIGRFTHRAQAMPSWRGVLVLTLAGTRGAVTLAAIVSLPPEHEFPGRTVLVVLATGVIVVSLLMATFLLPSVLRLLPQQEGETPAQHELNETRIALTRSAIAALQAEQARRPPNAARGNDAVTLLMAEYTDRLRRLDTTAADPDGSRMASVKNKREEIALRLRILRLQRRVLNSLLNDNSINDVTERTIGRQLDFQEQELLMEAADLPRPGTAAVDLSPPEDVEDEEDDVSLLPPPPPTEKAPVEKEKATGKAASS</sequence>
<feature type="transmembrane region" description="Helical" evidence="10">
    <location>
        <begin position="54"/>
        <end position="71"/>
    </location>
</feature>
<dbReference type="InterPro" id="IPR018422">
    <property type="entry name" value="Cation/H_exchanger_CPA1"/>
</dbReference>
<feature type="compositionally biased region" description="Acidic residues" evidence="11">
    <location>
        <begin position="558"/>
        <end position="569"/>
    </location>
</feature>
<feature type="transmembrane region" description="Helical" evidence="10">
    <location>
        <begin position="354"/>
        <end position="375"/>
    </location>
</feature>
<keyword evidence="3" id="KW-1003">Cell membrane</keyword>
<dbReference type="NCBIfam" id="TIGR00831">
    <property type="entry name" value="a_cpa1"/>
    <property type="match status" value="1"/>
</dbReference>
<proteinExistence type="inferred from homology"/>
<feature type="domain" description="Cation/H+ exchanger transmembrane" evidence="12">
    <location>
        <begin position="15"/>
        <end position="413"/>
    </location>
</feature>
<feature type="region of interest" description="Disordered" evidence="11">
    <location>
        <begin position="545"/>
        <end position="595"/>
    </location>
</feature>
<feature type="transmembrane region" description="Helical" evidence="10">
    <location>
        <begin position="387"/>
        <end position="408"/>
    </location>
</feature>
<evidence type="ECO:0000256" key="2">
    <source>
        <dbReference type="ARBA" id="ARBA00022448"/>
    </source>
</evidence>
<dbReference type="PANTHER" id="PTHR10110:SF86">
    <property type="entry name" value="SODIUM_HYDROGEN EXCHANGER 7"/>
    <property type="match status" value="1"/>
</dbReference>
<dbReference type="Pfam" id="PF00999">
    <property type="entry name" value="Na_H_Exchanger"/>
    <property type="match status" value="1"/>
</dbReference>
<comment type="function">
    <text evidence="10">Na(+)/H(+) antiporter that extrudes sodium in exchange for external protons.</text>
</comment>
<evidence type="ECO:0000256" key="1">
    <source>
        <dbReference type="ARBA" id="ARBA00004651"/>
    </source>
</evidence>
<evidence type="ECO:0000313" key="13">
    <source>
        <dbReference type="EMBL" id="NHO54059.1"/>
    </source>
</evidence>
<dbReference type="GO" id="GO:0098719">
    <property type="term" value="P:sodium ion import across plasma membrane"/>
    <property type="evidence" value="ECO:0007669"/>
    <property type="project" value="TreeGrafter"/>
</dbReference>
<evidence type="ECO:0000259" key="12">
    <source>
        <dbReference type="Pfam" id="PF00999"/>
    </source>
</evidence>
<comment type="caution">
    <text evidence="13">The sequence shown here is derived from an EMBL/GenBank/DDBJ whole genome shotgun (WGS) entry which is preliminary data.</text>
</comment>
<evidence type="ECO:0000256" key="8">
    <source>
        <dbReference type="ARBA" id="ARBA00023136"/>
    </source>
</evidence>
<keyword evidence="14" id="KW-1185">Reference proteome</keyword>
<dbReference type="Gene3D" id="6.10.140.1330">
    <property type="match status" value="1"/>
</dbReference>
<keyword evidence="8 10" id="KW-0472">Membrane</keyword>
<evidence type="ECO:0000256" key="9">
    <source>
        <dbReference type="ARBA" id="ARBA00023201"/>
    </source>
</evidence>
<dbReference type="InterPro" id="IPR006153">
    <property type="entry name" value="Cation/H_exchanger_TM"/>
</dbReference>
<dbReference type="AlphaFoldDB" id="A0A967B6E6"/>
<reference evidence="13" key="1">
    <citation type="submission" date="2019-11" db="EMBL/GenBank/DDBJ databases">
        <title>Description of new Acetobacter species.</title>
        <authorList>
            <person name="Cleenwerck I."/>
            <person name="Sombolestani A.S."/>
        </authorList>
    </citation>
    <scope>NUCLEOTIDE SEQUENCE</scope>
    <source>
        <strain evidence="13">LMG 1626</strain>
    </source>
</reference>
<dbReference type="GO" id="GO:0015386">
    <property type="term" value="F:potassium:proton antiporter activity"/>
    <property type="evidence" value="ECO:0007669"/>
    <property type="project" value="TreeGrafter"/>
</dbReference>
<dbReference type="RefSeq" id="WP_166315410.1">
    <property type="nucleotide sequence ID" value="NZ_WOTH01000015.1"/>
</dbReference>
<keyword evidence="10" id="KW-0050">Antiport</keyword>
<dbReference type="GO" id="GO:0005886">
    <property type="term" value="C:plasma membrane"/>
    <property type="evidence" value="ECO:0007669"/>
    <property type="project" value="UniProtKB-SubCell"/>
</dbReference>
<dbReference type="Proteomes" id="UP000597459">
    <property type="component" value="Unassembled WGS sequence"/>
</dbReference>
<evidence type="ECO:0000256" key="6">
    <source>
        <dbReference type="ARBA" id="ARBA00023053"/>
    </source>
</evidence>
<keyword evidence="9 10" id="KW-0739">Sodium transport</keyword>
<keyword evidence="6 10" id="KW-0915">Sodium</keyword>
<comment type="subcellular location">
    <subcellularLocation>
        <location evidence="10">Cell inner membrane</location>
        <topology evidence="10">Multi-pass membrane protein</topology>
    </subcellularLocation>
    <subcellularLocation>
        <location evidence="1">Cell membrane</location>
        <topology evidence="1">Multi-pass membrane protein</topology>
    </subcellularLocation>
</comment>
<gene>
    <name evidence="13" type="ORF">GOB87_08835</name>
</gene>
<evidence type="ECO:0000256" key="7">
    <source>
        <dbReference type="ARBA" id="ARBA00023065"/>
    </source>
</evidence>
<accession>A0A967B6E6</accession>
<feature type="transmembrane region" description="Helical" evidence="10">
    <location>
        <begin position="83"/>
        <end position="106"/>
    </location>
</feature>
<keyword evidence="7 10" id="KW-0406">Ion transport</keyword>
<evidence type="ECO:0000256" key="4">
    <source>
        <dbReference type="ARBA" id="ARBA00022692"/>
    </source>
</evidence>
<keyword evidence="2 10" id="KW-0813">Transport</keyword>
<dbReference type="EMBL" id="WOTH01000015">
    <property type="protein sequence ID" value="NHO54059.1"/>
    <property type="molecule type" value="Genomic_DNA"/>
</dbReference>
<name>A0A967B6E6_9PROT</name>
<keyword evidence="5 10" id="KW-1133">Transmembrane helix</keyword>
<protein>
    <submittedName>
        <fullName evidence="13">Na+/H+ antiporter</fullName>
    </submittedName>
</protein>
<dbReference type="GO" id="GO:0051453">
    <property type="term" value="P:regulation of intracellular pH"/>
    <property type="evidence" value="ECO:0007669"/>
    <property type="project" value="TreeGrafter"/>
</dbReference>
<evidence type="ECO:0000256" key="3">
    <source>
        <dbReference type="ARBA" id="ARBA00022475"/>
    </source>
</evidence>
<organism evidence="13 14">
    <name type="scientific">Acetobacter estunensis</name>
    <dbReference type="NCBI Taxonomy" id="104097"/>
    <lineage>
        <taxon>Bacteria</taxon>
        <taxon>Pseudomonadati</taxon>
        <taxon>Pseudomonadota</taxon>
        <taxon>Alphaproteobacteria</taxon>
        <taxon>Acetobacterales</taxon>
        <taxon>Acetobacteraceae</taxon>
        <taxon>Acetobacter</taxon>
    </lineage>
</organism>
<comment type="similarity">
    <text evidence="10">Belongs to the monovalent cation:proton antiporter 1 (CPA1) transporter (TC 2.A.36) family.</text>
</comment>